<dbReference type="PANTHER" id="PTHR32063">
    <property type="match status" value="1"/>
</dbReference>
<dbReference type="PANTHER" id="PTHR32063:SF0">
    <property type="entry name" value="SWARMING MOTILITY PROTEIN SWRC"/>
    <property type="match status" value="1"/>
</dbReference>
<reference evidence="2" key="1">
    <citation type="journal article" date="2020" name="mSystems">
        <title>Genome- and Community-Level Interaction Insights into Carbon Utilization and Element Cycling Functions of Hydrothermarchaeota in Hydrothermal Sediment.</title>
        <authorList>
            <person name="Zhou Z."/>
            <person name="Liu Y."/>
            <person name="Xu W."/>
            <person name="Pan J."/>
            <person name="Luo Z.H."/>
            <person name="Li M."/>
        </authorList>
    </citation>
    <scope>NUCLEOTIDE SEQUENCE [LARGE SCALE GENOMIC DNA]</scope>
    <source>
        <strain evidence="2">SpSt-503</strain>
    </source>
</reference>
<dbReference type="SUPFAM" id="SSF82714">
    <property type="entry name" value="Multidrug efflux transporter AcrB TolC docking domain, DN and DC subdomains"/>
    <property type="match status" value="1"/>
</dbReference>
<feature type="transmembrane region" description="Helical" evidence="1">
    <location>
        <begin position="384"/>
        <end position="404"/>
    </location>
</feature>
<organism evidence="2">
    <name type="scientific">Gracilinema caldarium</name>
    <dbReference type="NCBI Taxonomy" id="215591"/>
    <lineage>
        <taxon>Bacteria</taxon>
        <taxon>Pseudomonadati</taxon>
        <taxon>Spirochaetota</taxon>
        <taxon>Spirochaetia</taxon>
        <taxon>Spirochaetales</taxon>
        <taxon>Breznakiellaceae</taxon>
        <taxon>Gracilinema</taxon>
    </lineage>
</organism>
<dbReference type="PRINTS" id="PR00702">
    <property type="entry name" value="ACRIFLAVINRP"/>
</dbReference>
<dbReference type="Gene3D" id="1.20.1640.10">
    <property type="entry name" value="Multidrug efflux transporter AcrB transmembrane domain"/>
    <property type="match status" value="2"/>
</dbReference>
<comment type="caution">
    <text evidence="2">The sequence shown here is derived from an EMBL/GenBank/DDBJ whole genome shotgun (WGS) entry which is preliminary data.</text>
</comment>
<feature type="transmembrane region" description="Helical" evidence="1">
    <location>
        <begin position="358"/>
        <end position="377"/>
    </location>
</feature>
<feature type="transmembrane region" description="Helical" evidence="1">
    <location>
        <begin position="1024"/>
        <end position="1044"/>
    </location>
</feature>
<gene>
    <name evidence="2" type="ORF">ENS59_05015</name>
</gene>
<feature type="transmembrane region" description="Helical" evidence="1">
    <location>
        <begin position="410"/>
        <end position="434"/>
    </location>
</feature>
<feature type="transmembrane region" description="Helical" evidence="1">
    <location>
        <begin position="917"/>
        <end position="937"/>
    </location>
</feature>
<feature type="transmembrane region" description="Helical" evidence="1">
    <location>
        <begin position="993"/>
        <end position="1012"/>
    </location>
</feature>
<dbReference type="GO" id="GO:0005886">
    <property type="term" value="C:plasma membrane"/>
    <property type="evidence" value="ECO:0007669"/>
    <property type="project" value="TreeGrafter"/>
</dbReference>
<dbReference type="InterPro" id="IPR001036">
    <property type="entry name" value="Acrflvin-R"/>
</dbReference>
<keyword evidence="1" id="KW-1133">Transmembrane helix</keyword>
<proteinExistence type="predicted"/>
<dbReference type="Gene3D" id="3.30.70.1440">
    <property type="entry name" value="Multidrug efflux transporter AcrB pore domain"/>
    <property type="match status" value="1"/>
</dbReference>
<dbReference type="GO" id="GO:0042910">
    <property type="term" value="F:xenobiotic transmembrane transporter activity"/>
    <property type="evidence" value="ECO:0007669"/>
    <property type="project" value="TreeGrafter"/>
</dbReference>
<evidence type="ECO:0000313" key="2">
    <source>
        <dbReference type="EMBL" id="HFH28858.1"/>
    </source>
</evidence>
<name>A0A7C3I354_9SPIR</name>
<feature type="transmembrane region" description="Helical" evidence="1">
    <location>
        <begin position="891"/>
        <end position="910"/>
    </location>
</feature>
<dbReference type="Gene3D" id="3.30.70.1430">
    <property type="entry name" value="Multidrug efflux transporter AcrB pore domain"/>
    <property type="match status" value="2"/>
</dbReference>
<dbReference type="Gene3D" id="3.30.70.1320">
    <property type="entry name" value="Multidrug efflux transporter AcrB pore domain like"/>
    <property type="match status" value="1"/>
</dbReference>
<dbReference type="InterPro" id="IPR027463">
    <property type="entry name" value="AcrB_DN_DC_subdom"/>
</dbReference>
<dbReference type="Gene3D" id="3.30.2090.10">
    <property type="entry name" value="Multidrug efflux transporter AcrB TolC docking domain, DN and DC subdomains"/>
    <property type="match status" value="2"/>
</dbReference>
<dbReference type="SUPFAM" id="SSF82693">
    <property type="entry name" value="Multidrug efflux transporter AcrB pore domain, PN1, PN2, PC1 and PC2 subdomains"/>
    <property type="match status" value="3"/>
</dbReference>
<feature type="transmembrane region" description="Helical" evidence="1">
    <location>
        <begin position="943"/>
        <end position="964"/>
    </location>
</feature>
<accession>A0A7C3I354</accession>
<dbReference type="Pfam" id="PF00873">
    <property type="entry name" value="ACR_tran"/>
    <property type="match status" value="1"/>
</dbReference>
<feature type="transmembrane region" description="Helical" evidence="1">
    <location>
        <begin position="489"/>
        <end position="515"/>
    </location>
</feature>
<feature type="transmembrane region" description="Helical" evidence="1">
    <location>
        <begin position="556"/>
        <end position="576"/>
    </location>
</feature>
<dbReference type="AlphaFoldDB" id="A0A7C3I354"/>
<feature type="transmembrane region" description="Helical" evidence="1">
    <location>
        <begin position="455"/>
        <end position="483"/>
    </location>
</feature>
<feature type="transmembrane region" description="Helical" evidence="1">
    <location>
        <begin position="35"/>
        <end position="56"/>
    </location>
</feature>
<protein>
    <submittedName>
        <fullName evidence="2">Efflux RND transporter permease subunit</fullName>
    </submittedName>
</protein>
<dbReference type="EMBL" id="DSVL01000152">
    <property type="protein sequence ID" value="HFH28858.1"/>
    <property type="molecule type" value="Genomic_DNA"/>
</dbReference>
<keyword evidence="1" id="KW-0472">Membrane</keyword>
<dbReference type="SUPFAM" id="SSF82866">
    <property type="entry name" value="Multidrug efflux transporter AcrB transmembrane domain"/>
    <property type="match status" value="2"/>
</dbReference>
<keyword evidence="1" id="KW-0812">Transmembrane</keyword>
<evidence type="ECO:0000256" key="1">
    <source>
        <dbReference type="SAM" id="Phobius"/>
    </source>
</evidence>
<sequence length="1055" mass="114768">MERPGRNYRRLVFPEGRKPCGGKSMILSDFSVKHPAIIVILLAALLVFAMLALGALNTEMIPPVTMPKAIIITRLPGAGAREIERDVTRVIENQMATLPGLAELSSSSYASYSSVTLSFNASVNVRDKLPQIRELLNGILDDLPENIDGAPVIYIMEAGSFLPIFSVQISSPMDLERLTAYLEDRLEPSLARIDGVSKINLVGGVHQEARITLRLDDLAARKLSALQIYEALQYNNRNIPAGNALFRERELSFTASGALENLGDLENLTVGYADNSPIYLKDVATVALVQENQEFRVRSGGKNYIMVDVLKRDEGNTIKIVTEAKKVLDEIQGESNGTVTYQVISDQSETTMRSLETVISAAVSGLLLTILVILLVLHNFRATLIISLSIPLSILFAILGLYATGRSLNLLSLSGMTVAIGMIVDNSIVVLETTYRKFKQSGDRKEAARKGADELGAAVLASTITSICVFAPLLFLKGIIGIIMNDLSLAIVFALAASALVAVVVVPWLSSLILADEDTLKRPAILTRIEKAIDHALDWLEGQYRRGLAWVLSHKLFTIVFSVSLLAGSLLFISALKISFLPPTDTGEIEIYIQTPLGYSLDRTTAKVDELDRQVRALVPELEAAVYYVGSSSSITVSGSPNLAYGKLRLVPSEKRKRTVQELIPLLQKTLSESFPDVDVTVLNGGFDALLALGTGGQGFQLELYGPDLEAVTKTAKMVQSLLDRDPDVFKTELSVRSDAEQLYMDLSQLYMGSLGVTPYEAGITSRILFSGMKSGKLRLGTKDYSLRLTSDAADKPINQDLLNQITLKTQDGRLLSFSAFSSLDARQSLSRIDRKNRTFSVEVRGYLKSEDQSGVSRRTLSALESMKLPLGLKYRTAGTSALIGESLSSLSLMLLISIFLIYSVMVIQFERFMQPLIIMASIPFCLIGVVFGLLLFNSGLSMIAMLAIIALGGTVVNNAIVMVDYTNQLRAGGVQDLRSAIIEGAATRLRPILMTAMTTLFGVLPMALAHGNGSEVYAPLGQAIFGGLLTSTLITLFIIPILYERLEGRGRVQA</sequence>